<dbReference type="Gene3D" id="3.10.20.310">
    <property type="entry name" value="membrane protein fhac"/>
    <property type="match status" value="1"/>
</dbReference>
<dbReference type="InterPro" id="IPR026579">
    <property type="entry name" value="FtsQ"/>
</dbReference>
<dbReference type="GO" id="GO:0032153">
    <property type="term" value="C:cell division site"/>
    <property type="evidence" value="ECO:0007669"/>
    <property type="project" value="UniProtKB-UniRule"/>
</dbReference>
<evidence type="ECO:0000259" key="10">
    <source>
        <dbReference type="PROSITE" id="PS51779"/>
    </source>
</evidence>
<proteinExistence type="inferred from homology"/>
<keyword evidence="8 9" id="KW-0131">Cell cycle</keyword>
<dbReference type="GO" id="GO:0005886">
    <property type="term" value="C:plasma membrane"/>
    <property type="evidence" value="ECO:0007669"/>
    <property type="project" value="UniProtKB-SubCell"/>
</dbReference>
<evidence type="ECO:0000256" key="8">
    <source>
        <dbReference type="ARBA" id="ARBA00023306"/>
    </source>
</evidence>
<keyword evidence="12" id="KW-1185">Reference proteome</keyword>
<keyword evidence="2 9" id="KW-1003">Cell membrane</keyword>
<comment type="subcellular location">
    <subcellularLocation>
        <location evidence="9">Cell inner membrane</location>
        <topology evidence="9">Single-pass type II membrane protein</topology>
    </subcellularLocation>
    <subcellularLocation>
        <location evidence="1">Membrane</location>
    </subcellularLocation>
    <text evidence="9">Localizes to the division septum.</text>
</comment>
<dbReference type="Proteomes" id="UP000608513">
    <property type="component" value="Unassembled WGS sequence"/>
</dbReference>
<name>A0A923MYI1_9BURK</name>
<comment type="subunit">
    <text evidence="9">Part of a complex composed of FtsB, FtsL and FtsQ.</text>
</comment>
<reference evidence="11" key="1">
    <citation type="submission" date="2020-08" db="EMBL/GenBank/DDBJ databases">
        <title>Ramlibacter sp. USB13 16S ribosomal RNA gene genome sequencing and assembly.</title>
        <authorList>
            <person name="Kang M."/>
        </authorList>
    </citation>
    <scope>NUCLEOTIDE SEQUENCE</scope>
    <source>
        <strain evidence="11">USB13</strain>
    </source>
</reference>
<dbReference type="AlphaFoldDB" id="A0A923MYI1"/>
<accession>A0A923MYI1</accession>
<keyword evidence="3 9" id="KW-0997">Cell inner membrane</keyword>
<comment type="similarity">
    <text evidence="9">Belongs to the FtsQ/DivIB family. FtsQ subfamily.</text>
</comment>
<dbReference type="PANTHER" id="PTHR35851">
    <property type="entry name" value="CELL DIVISION PROTEIN FTSQ"/>
    <property type="match status" value="1"/>
</dbReference>
<dbReference type="PROSITE" id="PS51779">
    <property type="entry name" value="POTRA"/>
    <property type="match status" value="1"/>
</dbReference>
<keyword evidence="6 9" id="KW-1133">Transmembrane helix</keyword>
<evidence type="ECO:0000256" key="4">
    <source>
        <dbReference type="ARBA" id="ARBA00022618"/>
    </source>
</evidence>
<comment type="caution">
    <text evidence="11">The sequence shown here is derived from an EMBL/GenBank/DDBJ whole genome shotgun (WGS) entry which is preliminary data.</text>
</comment>
<organism evidence="11 12">
    <name type="scientific">Ramlibacter cellulosilyticus</name>
    <dbReference type="NCBI Taxonomy" id="2764187"/>
    <lineage>
        <taxon>Bacteria</taxon>
        <taxon>Pseudomonadati</taxon>
        <taxon>Pseudomonadota</taxon>
        <taxon>Betaproteobacteria</taxon>
        <taxon>Burkholderiales</taxon>
        <taxon>Comamonadaceae</taxon>
        <taxon>Ramlibacter</taxon>
    </lineage>
</organism>
<comment type="function">
    <text evidence="9">Essential cell division protein. May link together the upstream cell division proteins, which are predominantly cytoplasmic, with the downstream cell division proteins, which are predominantly periplasmic. May control correct divisome assembly.</text>
</comment>
<evidence type="ECO:0000256" key="1">
    <source>
        <dbReference type="ARBA" id="ARBA00004370"/>
    </source>
</evidence>
<evidence type="ECO:0000256" key="2">
    <source>
        <dbReference type="ARBA" id="ARBA00022475"/>
    </source>
</evidence>
<dbReference type="Pfam" id="PF08478">
    <property type="entry name" value="POTRA_1"/>
    <property type="match status" value="1"/>
</dbReference>
<dbReference type="GO" id="GO:0090529">
    <property type="term" value="P:cell septum assembly"/>
    <property type="evidence" value="ECO:0007669"/>
    <property type="project" value="InterPro"/>
</dbReference>
<dbReference type="InterPro" id="IPR013685">
    <property type="entry name" value="POTRA_FtsQ_type"/>
</dbReference>
<sequence length="262" mass="28759">MKQKALPQPLDVRLMNITATVLFAACGLLLAAALGWWALRHPLFAIGGIVVQGDVTHNSAATLRANVAPRLRGNFFTVDLNAARQAFEAVPWVRQAVVKRQFPNKLRVQLQEHQPEAFWGVDSESRLVNTYGEVFEANAGDVEDEDMPRLVGPEGSGPQLLEMYRGLKPMLEKLDLAVEEVKLTGRGGWAMTLDSGAQVELGRGTAEEVLARSQRFASTLTQVTAKYGRRPEALVTADLRHTDGYAVKLRGVTTTDVGTRRN</sequence>
<dbReference type="EMBL" id="JACORT010000014">
    <property type="protein sequence ID" value="MBC5786037.1"/>
    <property type="molecule type" value="Genomic_DNA"/>
</dbReference>
<evidence type="ECO:0000313" key="12">
    <source>
        <dbReference type="Proteomes" id="UP000608513"/>
    </source>
</evidence>
<dbReference type="GO" id="GO:0043093">
    <property type="term" value="P:FtsZ-dependent cytokinesis"/>
    <property type="evidence" value="ECO:0007669"/>
    <property type="project" value="UniProtKB-UniRule"/>
</dbReference>
<dbReference type="PANTHER" id="PTHR35851:SF1">
    <property type="entry name" value="CELL DIVISION PROTEIN FTSQ"/>
    <property type="match status" value="1"/>
</dbReference>
<evidence type="ECO:0000256" key="9">
    <source>
        <dbReference type="HAMAP-Rule" id="MF_00911"/>
    </source>
</evidence>
<feature type="domain" description="POTRA" evidence="10">
    <location>
        <begin position="44"/>
        <end position="113"/>
    </location>
</feature>
<keyword evidence="5 9" id="KW-0812">Transmembrane</keyword>
<dbReference type="InterPro" id="IPR034746">
    <property type="entry name" value="POTRA"/>
</dbReference>
<dbReference type="RefSeq" id="WP_187078783.1">
    <property type="nucleotide sequence ID" value="NZ_JACORT010000014.1"/>
</dbReference>
<evidence type="ECO:0000256" key="5">
    <source>
        <dbReference type="ARBA" id="ARBA00022692"/>
    </source>
</evidence>
<keyword evidence="4 9" id="KW-0132">Cell division</keyword>
<dbReference type="InterPro" id="IPR045335">
    <property type="entry name" value="FtsQ_C_sf"/>
</dbReference>
<keyword evidence="7 9" id="KW-0472">Membrane</keyword>
<gene>
    <name evidence="9" type="primary">ftsQ</name>
    <name evidence="11" type="ORF">H8N03_24070</name>
</gene>
<dbReference type="InterPro" id="IPR005548">
    <property type="entry name" value="Cell_div_FtsQ/DivIB_C"/>
</dbReference>
<protein>
    <recommendedName>
        <fullName evidence="9">Cell division protein FtsQ</fullName>
    </recommendedName>
</protein>
<dbReference type="Gene3D" id="3.40.50.11690">
    <property type="entry name" value="Cell division protein FtsQ/DivIB"/>
    <property type="match status" value="1"/>
</dbReference>
<dbReference type="HAMAP" id="MF_00911">
    <property type="entry name" value="FtsQ_subfam"/>
    <property type="match status" value="1"/>
</dbReference>
<evidence type="ECO:0000256" key="6">
    <source>
        <dbReference type="ARBA" id="ARBA00022989"/>
    </source>
</evidence>
<evidence type="ECO:0000313" key="11">
    <source>
        <dbReference type="EMBL" id="MBC5786037.1"/>
    </source>
</evidence>
<evidence type="ECO:0000256" key="3">
    <source>
        <dbReference type="ARBA" id="ARBA00022519"/>
    </source>
</evidence>
<feature type="transmembrane region" description="Helical" evidence="9">
    <location>
        <begin position="12"/>
        <end position="39"/>
    </location>
</feature>
<dbReference type="PROSITE" id="PS51257">
    <property type="entry name" value="PROKAR_LIPOPROTEIN"/>
    <property type="match status" value="1"/>
</dbReference>
<evidence type="ECO:0000256" key="7">
    <source>
        <dbReference type="ARBA" id="ARBA00023136"/>
    </source>
</evidence>
<dbReference type="Pfam" id="PF03799">
    <property type="entry name" value="FtsQ_DivIB_C"/>
    <property type="match status" value="1"/>
</dbReference>